<dbReference type="InterPro" id="IPR027417">
    <property type="entry name" value="P-loop_NTPase"/>
</dbReference>
<name>A0ABX2I276_ANAHA</name>
<sequence>METKRSETVISRFLVFFSYCLHILYQSIKEELMDQFNVYKDMKARTNGEIYIGVVGPVRTGKSTFIKRFMNLMVLPNIEDENDRNRANDELPQSSSGKTIMTTEPKFVPNEAVSIKTEEGIELNVRLIDCVGYMVEGATGHMEGEEERLVKTPWFDYEIPFTKAAAIGTKKVITEHSTIGVVVTCDGSFGEIAAKQYEPAEEETIKQLKALKKPFVVLLNTIHPYSESTKQLAAEKEEKYQTKVLPMNLEQMKKEDIYEIIKSVLMEFPISSIGFYVPRWTEMLKKDHPLKMELLQMARDVITEKTTMRDIYEEQEKEYEYITGQKLESVAMDSGEVVITVKVGDVYYYEFLSETTGMEIRNEYEFIKIMGELAKKKKEYEEVGEALAAVKQRGYGVVTPTKEEIVLEEPQIVKHGSKYGVKIKASAPSIHMIRANISTEIAPIVGEEYQAKDLMDYIEQGSNQPGESMWDVNIFGKTLEQLVGDGMQTKALKMTDESQQKLQDTMEKIINESNGGLVCIII</sequence>
<feature type="transmembrane region" description="Helical" evidence="1">
    <location>
        <begin position="9"/>
        <end position="28"/>
    </location>
</feature>
<evidence type="ECO:0000259" key="4">
    <source>
        <dbReference type="Pfam" id="PF20439"/>
    </source>
</evidence>
<keyword evidence="1" id="KW-0812">Transmembrane</keyword>
<dbReference type="InterPro" id="IPR046842">
    <property type="entry name" value="SpoIVA_ATPase"/>
</dbReference>
<evidence type="ECO:0000313" key="6">
    <source>
        <dbReference type="Proteomes" id="UP001644750"/>
    </source>
</evidence>
<dbReference type="Pfam" id="PF20438">
    <property type="entry name" value="SpoIVA_middle"/>
    <property type="match status" value="1"/>
</dbReference>
<protein>
    <submittedName>
        <fullName evidence="5">Stage IV sporulation protein A</fullName>
    </submittedName>
</protein>
<dbReference type="Gene3D" id="3.40.50.300">
    <property type="entry name" value="P-loop containing nucleotide triphosphate hydrolases"/>
    <property type="match status" value="1"/>
</dbReference>
<dbReference type="InterPro" id="IPR046840">
    <property type="entry name" value="SpoIVA_C"/>
</dbReference>
<dbReference type="SUPFAM" id="SSF52540">
    <property type="entry name" value="P-loop containing nucleoside triphosphate hydrolases"/>
    <property type="match status" value="1"/>
</dbReference>
<evidence type="ECO:0000259" key="3">
    <source>
        <dbReference type="Pfam" id="PF20438"/>
    </source>
</evidence>
<evidence type="ECO:0000313" key="5">
    <source>
        <dbReference type="EMBL" id="NSJ79929.1"/>
    </source>
</evidence>
<organism evidence="5 6">
    <name type="scientific">Anaerostipes hadrus</name>
    <dbReference type="NCBI Taxonomy" id="649756"/>
    <lineage>
        <taxon>Bacteria</taxon>
        <taxon>Bacillati</taxon>
        <taxon>Bacillota</taxon>
        <taxon>Clostridia</taxon>
        <taxon>Lachnospirales</taxon>
        <taxon>Lachnospiraceae</taxon>
        <taxon>Anaerostipes</taxon>
    </lineage>
</organism>
<feature type="domain" description="Stage IV sporulation protein A ATPase" evidence="2">
    <location>
        <begin position="33"/>
        <end position="269"/>
    </location>
</feature>
<keyword evidence="1" id="KW-1133">Transmembrane helix</keyword>
<keyword evidence="6" id="KW-1185">Reference proteome</keyword>
<comment type="caution">
    <text evidence="5">The sequence shown here is derived from an EMBL/GenBank/DDBJ whole genome shotgun (WGS) entry which is preliminary data.</text>
</comment>
<feature type="domain" description="Stage IV sporulation protein A middle" evidence="3">
    <location>
        <begin position="270"/>
        <end position="446"/>
    </location>
</feature>
<accession>A0ABX2I276</accession>
<evidence type="ECO:0000256" key="1">
    <source>
        <dbReference type="SAM" id="Phobius"/>
    </source>
</evidence>
<dbReference type="Pfam" id="PF09547">
    <property type="entry name" value="SpoIVA_ATPase"/>
    <property type="match status" value="1"/>
</dbReference>
<dbReference type="Proteomes" id="UP001644750">
    <property type="component" value="Unassembled WGS sequence"/>
</dbReference>
<evidence type="ECO:0000259" key="2">
    <source>
        <dbReference type="Pfam" id="PF09547"/>
    </source>
</evidence>
<feature type="domain" description="Sporulation stage IV protein A C-terminal" evidence="4">
    <location>
        <begin position="448"/>
        <end position="522"/>
    </location>
</feature>
<keyword evidence="1" id="KW-0472">Membrane</keyword>
<dbReference type="PIRSF" id="PIRSF007466">
    <property type="entry name" value="SpoIVA"/>
    <property type="match status" value="1"/>
</dbReference>
<dbReference type="EMBL" id="JAAITB010000021">
    <property type="protein sequence ID" value="NSJ79929.1"/>
    <property type="molecule type" value="Genomic_DNA"/>
</dbReference>
<gene>
    <name evidence="5" type="primary">spoIVA</name>
    <name evidence="5" type="ORF">G5A72_10125</name>
</gene>
<dbReference type="InterPro" id="IPR046841">
    <property type="entry name" value="SpoIVA_middle"/>
</dbReference>
<dbReference type="Pfam" id="PF20439">
    <property type="entry name" value="SpoIVA_C"/>
    <property type="match status" value="1"/>
</dbReference>
<dbReference type="InterPro" id="IPR014201">
    <property type="entry name" value="Spore_IV_A"/>
</dbReference>
<dbReference type="NCBIfam" id="TIGR02836">
    <property type="entry name" value="spore_IV_A"/>
    <property type="match status" value="1"/>
</dbReference>
<proteinExistence type="predicted"/>
<reference evidence="5 6" key="1">
    <citation type="journal article" date="2020" name="Cell Host Microbe">
        <title>Functional and Genomic Variation between Human-Derived Isolates of Lachnospiraceae Reveals Inter- and Intra-Species Diversity.</title>
        <authorList>
            <person name="Sorbara M.T."/>
            <person name="Littmann E.R."/>
            <person name="Fontana E."/>
            <person name="Moody T.U."/>
            <person name="Kohout C.E."/>
            <person name="Gjonbalaj M."/>
            <person name="Eaton V."/>
            <person name="Seok R."/>
            <person name="Leiner I.M."/>
            <person name="Pamer E.G."/>
        </authorList>
    </citation>
    <scope>NUCLEOTIDE SEQUENCE [LARGE SCALE GENOMIC DNA]</scope>
    <source>
        <strain evidence="5 6">MSK.14.57</strain>
    </source>
</reference>